<organism evidence="1 2">
    <name type="scientific">Kingdonia uniflora</name>
    <dbReference type="NCBI Taxonomy" id="39325"/>
    <lineage>
        <taxon>Eukaryota</taxon>
        <taxon>Viridiplantae</taxon>
        <taxon>Streptophyta</taxon>
        <taxon>Embryophyta</taxon>
        <taxon>Tracheophyta</taxon>
        <taxon>Spermatophyta</taxon>
        <taxon>Magnoliopsida</taxon>
        <taxon>Ranunculales</taxon>
        <taxon>Circaeasteraceae</taxon>
        <taxon>Kingdonia</taxon>
    </lineage>
</organism>
<name>A0A7J7LU47_9MAGN</name>
<keyword evidence="2" id="KW-1185">Reference proteome</keyword>
<dbReference type="Proteomes" id="UP000541444">
    <property type="component" value="Unassembled WGS sequence"/>
</dbReference>
<comment type="caution">
    <text evidence="1">The sequence shown here is derived from an EMBL/GenBank/DDBJ whole genome shotgun (WGS) entry which is preliminary data.</text>
</comment>
<accession>A0A7J7LU47</accession>
<dbReference type="EMBL" id="JACGCM010002017">
    <property type="protein sequence ID" value="KAF6146074.1"/>
    <property type="molecule type" value="Genomic_DNA"/>
</dbReference>
<evidence type="ECO:0000313" key="2">
    <source>
        <dbReference type="Proteomes" id="UP000541444"/>
    </source>
</evidence>
<dbReference type="AlphaFoldDB" id="A0A7J7LU47"/>
<reference evidence="1 2" key="1">
    <citation type="journal article" date="2020" name="IScience">
        <title>Genome Sequencing of the Endangered Kingdonia uniflora (Circaeasteraceae, Ranunculales) Reveals Potential Mechanisms of Evolutionary Specialization.</title>
        <authorList>
            <person name="Sun Y."/>
            <person name="Deng T."/>
            <person name="Zhang A."/>
            <person name="Moore M.J."/>
            <person name="Landis J.B."/>
            <person name="Lin N."/>
            <person name="Zhang H."/>
            <person name="Zhang X."/>
            <person name="Huang J."/>
            <person name="Zhang X."/>
            <person name="Sun H."/>
            <person name="Wang H."/>
        </authorList>
    </citation>
    <scope>NUCLEOTIDE SEQUENCE [LARGE SCALE GENOMIC DNA]</scope>
    <source>
        <strain evidence="1">TB1705</strain>
        <tissue evidence="1">Leaf</tissue>
    </source>
</reference>
<protein>
    <submittedName>
        <fullName evidence="1">Uncharacterized protein</fullName>
    </submittedName>
</protein>
<sequence length="146" mass="17024">RHFLLPNPSKKKNQQNQRSLSIATKTLYSLESCALIVSLSQQRYAFEYLIWRHVIIDSTTFINLFFIQSPDHLTHRNKFDCEIFLPPYCEICTNPSFSSTSPSFYKIRFSSCSNFTLIKRNFCKDHVAVAMNPSKRYPNTELALLC</sequence>
<feature type="non-terminal residue" evidence="1">
    <location>
        <position position="1"/>
    </location>
</feature>
<evidence type="ECO:0000313" key="1">
    <source>
        <dbReference type="EMBL" id="KAF6146074.1"/>
    </source>
</evidence>
<gene>
    <name evidence="1" type="ORF">GIB67_033433</name>
</gene>
<proteinExistence type="predicted"/>